<reference evidence="3" key="1">
    <citation type="submission" date="2009-10" db="EMBL/GenBank/DDBJ databases">
        <title>The genome sequence of Streptomyces sviceus strain ATCC 29083.</title>
        <authorList>
            <consortium name="The Broad Institute Genome Sequencing Platform"/>
            <consortium name="Broad Institute Microbial Sequencing Center"/>
            <person name="Fischbach M."/>
            <person name="Godfrey P."/>
            <person name="Ward D."/>
            <person name="Young S."/>
            <person name="Zeng Q."/>
            <person name="Koehrsen M."/>
            <person name="Alvarado L."/>
            <person name="Berlin A.M."/>
            <person name="Bochicchio J."/>
            <person name="Borenstein D."/>
            <person name="Chapman S.B."/>
            <person name="Chen Z."/>
            <person name="Engels R."/>
            <person name="Freedman E."/>
            <person name="Gellesch M."/>
            <person name="Goldberg J."/>
            <person name="Griggs A."/>
            <person name="Gujja S."/>
            <person name="Heilman E.R."/>
            <person name="Heiman D.I."/>
            <person name="Hepburn T.A."/>
            <person name="Howarth C."/>
            <person name="Jen D."/>
            <person name="Larson L."/>
            <person name="Lewis B."/>
            <person name="Mehta T."/>
            <person name="Park D."/>
            <person name="Pearson M."/>
            <person name="Richards J."/>
            <person name="Roberts A."/>
            <person name="Saif S."/>
            <person name="Shea T.D."/>
            <person name="Shenoy N."/>
            <person name="Sisk P."/>
            <person name="Stolte C."/>
            <person name="Sykes S.N."/>
            <person name="Thomson T."/>
            <person name="Walk T."/>
            <person name="White J."/>
            <person name="Yandava C."/>
            <person name="Straight P."/>
            <person name="Clardy J."/>
            <person name="Hung D."/>
            <person name="Kolter R."/>
            <person name="Mekalanos J."/>
            <person name="Walker S."/>
            <person name="Walsh C.T."/>
            <person name="Wieland-Brown L.C."/>
            <person name="Haas B."/>
            <person name="Nusbaum C."/>
            <person name="Birren B."/>
        </authorList>
    </citation>
    <scope>NUCLEOTIDE SEQUENCE [LARGE SCALE GENOMIC DNA]</scope>
    <source>
        <strain evidence="3">ATCC 29083</strain>
    </source>
</reference>
<keyword evidence="3" id="KW-0378">Hydrolase</keyword>
<gene>
    <name evidence="3" type="ORF">SSEG_06364</name>
</gene>
<dbReference type="InterPro" id="IPR050471">
    <property type="entry name" value="AB_hydrolase"/>
</dbReference>
<dbReference type="AlphaFoldDB" id="B5I3F5"/>
<dbReference type="Pfam" id="PF00561">
    <property type="entry name" value="Abhydrolase_1"/>
    <property type="match status" value="1"/>
</dbReference>
<evidence type="ECO:0000313" key="3">
    <source>
        <dbReference type="EMBL" id="EDY59642.1"/>
    </source>
</evidence>
<keyword evidence="4" id="KW-1185">Reference proteome</keyword>
<evidence type="ECO:0000256" key="1">
    <source>
        <dbReference type="SAM" id="MobiDB-lite"/>
    </source>
</evidence>
<dbReference type="HOGENOM" id="CLU_020336_4_0_11"/>
<dbReference type="PRINTS" id="PR00111">
    <property type="entry name" value="ABHYDROLASE"/>
</dbReference>
<dbReference type="SUPFAM" id="SSF53474">
    <property type="entry name" value="alpha/beta-Hydrolases"/>
    <property type="match status" value="1"/>
</dbReference>
<sequence length="312" mass="34361">MYAFSRRPSPDRSRSPEPTQKGTAVNDAQGVQGDVVTSYRKAPTRTLTAGGVTFAYRDLGPRAGVPVVFITHLAAVLDNWDPRVVDGIAARRRVITFDNRGVGASSGTTPKTIEEMARDAVTFVRGLGLEHVDIHGFSMGGMIAQVIAQDEPQLVRRLVLTGTGPAGGEGIKNVTRLSHLDTLRALFTLQDPKQFLFFTRTAAGRRAGKQFLARLKERTHDRDKAISLTSYFAQLKAIHRWGLAQPQDLSVIRQPVFVANGDNDRMVPTKNSFELARRLPNADLVVYPDAGHGGIFQFHEQFVAEALDFLER</sequence>
<dbReference type="EMBL" id="CM000951">
    <property type="protein sequence ID" value="EDY59642.1"/>
    <property type="molecule type" value="Genomic_DNA"/>
</dbReference>
<dbReference type="InterPro" id="IPR029058">
    <property type="entry name" value="AB_hydrolase_fold"/>
</dbReference>
<dbReference type="PANTHER" id="PTHR43433:SF5">
    <property type="entry name" value="AB HYDROLASE-1 DOMAIN-CONTAINING PROTEIN"/>
    <property type="match status" value="1"/>
</dbReference>
<proteinExistence type="predicted"/>
<feature type="domain" description="AB hydrolase-1" evidence="2">
    <location>
        <begin position="66"/>
        <end position="296"/>
    </location>
</feature>
<dbReference type="InterPro" id="IPR000073">
    <property type="entry name" value="AB_hydrolase_1"/>
</dbReference>
<feature type="region of interest" description="Disordered" evidence="1">
    <location>
        <begin position="1"/>
        <end position="30"/>
    </location>
</feature>
<organism evidence="3 4">
    <name type="scientific">Streptomyces sviceus (strain ATCC 29083 / DSM 924 / JCM 4929 / NBRC 13980 / NCIMB 11184 / NRRL 5439 / UC 5370)</name>
    <dbReference type="NCBI Taxonomy" id="463191"/>
    <lineage>
        <taxon>Bacteria</taxon>
        <taxon>Bacillati</taxon>
        <taxon>Actinomycetota</taxon>
        <taxon>Actinomycetes</taxon>
        <taxon>Kitasatosporales</taxon>
        <taxon>Streptomycetaceae</taxon>
        <taxon>Streptomyces</taxon>
    </lineage>
</organism>
<dbReference type="Proteomes" id="UP000002785">
    <property type="component" value="Chromosome"/>
</dbReference>
<accession>B5I3F5</accession>
<dbReference type="PANTHER" id="PTHR43433">
    <property type="entry name" value="HYDROLASE, ALPHA/BETA FOLD FAMILY PROTEIN"/>
    <property type="match status" value="1"/>
</dbReference>
<dbReference type="eggNOG" id="COG2267">
    <property type="taxonomic scope" value="Bacteria"/>
</dbReference>
<protein>
    <submittedName>
        <fullName evidence="3">Alpha/beta hydrolase</fullName>
    </submittedName>
</protein>
<dbReference type="GO" id="GO:0016787">
    <property type="term" value="F:hydrolase activity"/>
    <property type="evidence" value="ECO:0007669"/>
    <property type="project" value="UniProtKB-KW"/>
</dbReference>
<name>B5I3F5_STRX2</name>
<evidence type="ECO:0000259" key="2">
    <source>
        <dbReference type="Pfam" id="PF00561"/>
    </source>
</evidence>
<dbReference type="Gene3D" id="3.40.50.1820">
    <property type="entry name" value="alpha/beta hydrolase"/>
    <property type="match status" value="1"/>
</dbReference>
<evidence type="ECO:0000313" key="4">
    <source>
        <dbReference type="Proteomes" id="UP000002785"/>
    </source>
</evidence>